<comment type="caution">
    <text evidence="2">The sequence shown here is derived from an EMBL/GenBank/DDBJ whole genome shotgun (WGS) entry which is preliminary data.</text>
</comment>
<dbReference type="Pfam" id="PF04986">
    <property type="entry name" value="Y2_Tnp"/>
    <property type="match status" value="1"/>
</dbReference>
<evidence type="ECO:0000313" key="2">
    <source>
        <dbReference type="EMBL" id="RLE11057.1"/>
    </source>
</evidence>
<proteinExistence type="predicted"/>
<dbReference type="EMBL" id="QMQB01000286">
    <property type="protein sequence ID" value="RLE11057.1"/>
    <property type="molecule type" value="Genomic_DNA"/>
</dbReference>
<name>A0A662D970_UNCAE</name>
<gene>
    <name evidence="2" type="ORF">DRI96_06905</name>
</gene>
<dbReference type="InterPro" id="IPR007069">
    <property type="entry name" value="Transposase_32"/>
</dbReference>
<reference evidence="2 3" key="1">
    <citation type="submission" date="2018-06" db="EMBL/GenBank/DDBJ databases">
        <title>Extensive metabolic versatility and redundancy in microbially diverse, dynamic hydrothermal sediments.</title>
        <authorList>
            <person name="Dombrowski N."/>
            <person name="Teske A."/>
            <person name="Baker B.J."/>
        </authorList>
    </citation>
    <scope>NUCLEOTIDE SEQUENCE [LARGE SCALE GENOMIC DNA]</scope>
    <source>
        <strain evidence="2">B19_G9</strain>
    </source>
</reference>
<feature type="domain" description="Transposase IS801/IS1294" evidence="1">
    <location>
        <begin position="2"/>
        <end position="59"/>
    </location>
</feature>
<dbReference type="Proteomes" id="UP000267654">
    <property type="component" value="Unassembled WGS sequence"/>
</dbReference>
<dbReference type="GO" id="GO:0006313">
    <property type="term" value="P:DNA transposition"/>
    <property type="evidence" value="ECO:0007669"/>
    <property type="project" value="InterPro"/>
</dbReference>
<dbReference type="GO" id="GO:0003677">
    <property type="term" value="F:DNA binding"/>
    <property type="evidence" value="ECO:0007669"/>
    <property type="project" value="InterPro"/>
</dbReference>
<dbReference type="AlphaFoldDB" id="A0A662D970"/>
<evidence type="ECO:0000259" key="1">
    <source>
        <dbReference type="Pfam" id="PF04986"/>
    </source>
</evidence>
<organism evidence="2 3">
    <name type="scientific">Aerophobetes bacterium</name>
    <dbReference type="NCBI Taxonomy" id="2030807"/>
    <lineage>
        <taxon>Bacteria</taxon>
        <taxon>Candidatus Aerophobota</taxon>
    </lineage>
</organism>
<protein>
    <submittedName>
        <fullName evidence="2">IS91 family transposase</fullName>
    </submittedName>
</protein>
<accession>A0A662D970</accession>
<feature type="non-terminal residue" evidence="2">
    <location>
        <position position="59"/>
    </location>
</feature>
<dbReference type="GO" id="GO:0004803">
    <property type="term" value="F:transposase activity"/>
    <property type="evidence" value="ECO:0007669"/>
    <property type="project" value="InterPro"/>
</dbReference>
<sequence length="59" mass="7161">MSYRRILEYKNDKVIFCYQEREGAKNKVKKLTVLGFIHLLVQHIPEENQKMIHYYGLYA</sequence>
<evidence type="ECO:0000313" key="3">
    <source>
        <dbReference type="Proteomes" id="UP000267654"/>
    </source>
</evidence>